<dbReference type="OrthoDB" id="6775601at2759"/>
<dbReference type="AlphaFoldDB" id="A0A8K0DBF1"/>
<proteinExistence type="predicted"/>
<name>A0A8K0DBF1_IGNLU</name>
<dbReference type="EMBL" id="VTPC01001114">
    <property type="protein sequence ID" value="KAF2903080.1"/>
    <property type="molecule type" value="Genomic_DNA"/>
</dbReference>
<accession>A0A8K0DBF1</accession>
<keyword evidence="2" id="KW-1185">Reference proteome</keyword>
<sequence length="162" mass="17877">CSCVGKGSKAPITKFNEESTKFNSNEAIAYFSRLRLADGTLISENRRKVPVVGFILNCYSVLSLAEELVWSNNNNPTALEFRSAYQKCILGRIASNPLENCQVSKEETLDPLNILTSSSASNQLKIPETLNEYSTHNVSFTTLHNFVQRESGVLLPAMNGSI</sequence>
<dbReference type="Proteomes" id="UP000801492">
    <property type="component" value="Unassembled WGS sequence"/>
</dbReference>
<evidence type="ECO:0000313" key="1">
    <source>
        <dbReference type="EMBL" id="KAF2903080.1"/>
    </source>
</evidence>
<reference evidence="1" key="1">
    <citation type="submission" date="2019-08" db="EMBL/GenBank/DDBJ databases">
        <title>The genome of the North American firefly Photinus pyralis.</title>
        <authorList>
            <consortium name="Photinus pyralis genome working group"/>
            <person name="Fallon T.R."/>
            <person name="Sander Lower S.E."/>
            <person name="Weng J.-K."/>
        </authorList>
    </citation>
    <scope>NUCLEOTIDE SEQUENCE</scope>
    <source>
        <strain evidence="1">TRF0915ILg1</strain>
        <tissue evidence="1">Whole body</tissue>
    </source>
</reference>
<evidence type="ECO:0000313" key="2">
    <source>
        <dbReference type="Proteomes" id="UP000801492"/>
    </source>
</evidence>
<comment type="caution">
    <text evidence="1">The sequence shown here is derived from an EMBL/GenBank/DDBJ whole genome shotgun (WGS) entry which is preliminary data.</text>
</comment>
<protein>
    <submittedName>
        <fullName evidence="1">Uncharacterized protein</fullName>
    </submittedName>
</protein>
<gene>
    <name evidence="1" type="ORF">ILUMI_03096</name>
</gene>
<organism evidence="1 2">
    <name type="scientific">Ignelater luminosus</name>
    <name type="common">Cucubano</name>
    <name type="synonym">Pyrophorus luminosus</name>
    <dbReference type="NCBI Taxonomy" id="2038154"/>
    <lineage>
        <taxon>Eukaryota</taxon>
        <taxon>Metazoa</taxon>
        <taxon>Ecdysozoa</taxon>
        <taxon>Arthropoda</taxon>
        <taxon>Hexapoda</taxon>
        <taxon>Insecta</taxon>
        <taxon>Pterygota</taxon>
        <taxon>Neoptera</taxon>
        <taxon>Endopterygota</taxon>
        <taxon>Coleoptera</taxon>
        <taxon>Polyphaga</taxon>
        <taxon>Elateriformia</taxon>
        <taxon>Elateroidea</taxon>
        <taxon>Elateridae</taxon>
        <taxon>Agrypninae</taxon>
        <taxon>Pyrophorini</taxon>
        <taxon>Ignelater</taxon>
    </lineage>
</organism>
<feature type="non-terminal residue" evidence="1">
    <location>
        <position position="1"/>
    </location>
</feature>